<keyword evidence="2" id="KW-1185">Reference proteome</keyword>
<dbReference type="AlphaFoldDB" id="A0A8H3TPN2"/>
<dbReference type="CDD" id="cd00229">
    <property type="entry name" value="SGNH_hydrolase"/>
    <property type="match status" value="1"/>
</dbReference>
<dbReference type="PANTHER" id="PTHR34407:SF1">
    <property type="entry name" value="SGNH HYDROLASE-TYPE ESTERASE DOMAIN-CONTAINING PROTEIN"/>
    <property type="match status" value="1"/>
</dbReference>
<dbReference type="SUPFAM" id="SSF52266">
    <property type="entry name" value="SGNH hydrolase"/>
    <property type="match status" value="1"/>
</dbReference>
<dbReference type="PANTHER" id="PTHR34407">
    <property type="entry name" value="EXPRESSED PROTEIN"/>
    <property type="match status" value="1"/>
</dbReference>
<name>A0A8H3TPN2_9TREE</name>
<comment type="caution">
    <text evidence="1">The sequence shown here is derived from an EMBL/GenBank/DDBJ whole genome shotgun (WGS) entry which is preliminary data.</text>
</comment>
<protein>
    <recommendedName>
        <fullName evidence="3">Capsular associated protein</fullName>
    </recommendedName>
</protein>
<reference evidence="1" key="1">
    <citation type="submission" date="2020-07" db="EMBL/GenBank/DDBJ databases">
        <title>Draft Genome Sequence of a Deep-Sea Yeast, Naganishia (Cryptococcus) liquefaciens strain N6.</title>
        <authorList>
            <person name="Han Y.W."/>
            <person name="Kajitani R."/>
            <person name="Morimoto H."/>
            <person name="Parhat M."/>
            <person name="Tsubouchi H."/>
            <person name="Bakenova O."/>
            <person name="Ogata M."/>
            <person name="Argunhan B."/>
            <person name="Aoki R."/>
            <person name="Kajiwara S."/>
            <person name="Itoh T."/>
            <person name="Iwasaki H."/>
        </authorList>
    </citation>
    <scope>NUCLEOTIDE SEQUENCE</scope>
    <source>
        <strain evidence="1">N6</strain>
    </source>
</reference>
<organism evidence="1 2">
    <name type="scientific">Naganishia liquefaciens</name>
    <dbReference type="NCBI Taxonomy" id="104408"/>
    <lineage>
        <taxon>Eukaryota</taxon>
        <taxon>Fungi</taxon>
        <taxon>Dikarya</taxon>
        <taxon>Basidiomycota</taxon>
        <taxon>Agaricomycotina</taxon>
        <taxon>Tremellomycetes</taxon>
        <taxon>Filobasidiales</taxon>
        <taxon>Filobasidiaceae</taxon>
        <taxon>Naganishia</taxon>
    </lineage>
</organism>
<accession>A0A8H3TPN2</accession>
<proteinExistence type="predicted"/>
<gene>
    <name evidence="1" type="ORF">NliqN6_1453</name>
</gene>
<evidence type="ECO:0000313" key="2">
    <source>
        <dbReference type="Proteomes" id="UP000620104"/>
    </source>
</evidence>
<dbReference type="OrthoDB" id="544608at2759"/>
<sequence length="618" mass="70221">MVSALIPARYRSLTVLLSVLTLIGLFTHLHTTYQPFRQHVHSLFPQRIRNGEQAWYYGWEWRSGAQGEDLVRGMERVASGVGTTMDVVRASRERILGLQDECRRDGDRWEREYGRANLRMARSYEGSHARLKQVIRKALRGQELVLSTIGGSGAFPGFGPRSFSFCGPFRAADTYDTLPMLPVTNGHGVSTDEIWFSRFGEWFEGFMQPRSKERIGYVKVNGAVPATGSDYFSFCSSLHIPHNSSLIVVELSINDEYLPAEHTANMENLLRGLLELPHRPAVVLVQALEFHSAMMANGGDVHLPVALYYDVPVISMRNPLAGHMMRHTELLHPYFTTDWWQNPDVRHVNARGHRDMANVLASLVQDVACEYVGSPEATDGAADDGERDTAMLELLQDVFELQDDAATLPVSEMKDVSTLSRYWQHEAEQARPWGPWHRPKEDDEPARVQHGVWSEQRELGQVPRLRFLQHWSEHTENLPLEPQCFSTRSQEHPLTPVESNGWRTWYHPDRPEKTYLFSNTTGSAFKFDIETRLGIIKMYSLRSKTFGLGSVWCWVDGKREQGVRADGYWDNGNANIGRFTTIADNLQPGLHSVECELLEDTKDPGGGHEFRIISLMSL</sequence>
<evidence type="ECO:0000313" key="1">
    <source>
        <dbReference type="EMBL" id="GHJ85051.1"/>
    </source>
</evidence>
<dbReference type="EMBL" id="BLZA01000010">
    <property type="protein sequence ID" value="GHJ85051.1"/>
    <property type="molecule type" value="Genomic_DNA"/>
</dbReference>
<dbReference type="Proteomes" id="UP000620104">
    <property type="component" value="Unassembled WGS sequence"/>
</dbReference>
<evidence type="ECO:0008006" key="3">
    <source>
        <dbReference type="Google" id="ProtNLM"/>
    </source>
</evidence>